<dbReference type="Gene3D" id="3.90.1280.10">
    <property type="entry name" value="HSP33 redox switch-like"/>
    <property type="match status" value="1"/>
</dbReference>
<evidence type="ECO:0000256" key="2">
    <source>
        <dbReference type="ARBA" id="ARBA00022833"/>
    </source>
</evidence>
<reference evidence="6" key="1">
    <citation type="journal article" date="2014" name="Int. J. Syst. Evol. Microbiol.">
        <title>Complete genome sequence of Corynebacterium casei LMG S-19264T (=DSM 44701T), isolated from a smear-ripened cheese.</title>
        <authorList>
            <consortium name="US DOE Joint Genome Institute (JGI-PGF)"/>
            <person name="Walter F."/>
            <person name="Albersmeier A."/>
            <person name="Kalinowski J."/>
            <person name="Ruckert C."/>
        </authorList>
    </citation>
    <scope>NUCLEOTIDE SEQUENCE</scope>
    <source>
        <strain evidence="6">CGMCC 1.15519</strain>
    </source>
</reference>
<evidence type="ECO:0000313" key="6">
    <source>
        <dbReference type="EMBL" id="GGE06443.1"/>
    </source>
</evidence>
<keyword evidence="2" id="KW-0862">Zinc</keyword>
<dbReference type="Proteomes" id="UP000635071">
    <property type="component" value="Unassembled WGS sequence"/>
</dbReference>
<proteinExistence type="predicted"/>
<comment type="caution">
    <text evidence="6">The sequence shown here is derived from an EMBL/GenBank/DDBJ whole genome shotgun (WGS) entry which is preliminary data.</text>
</comment>
<dbReference type="Pfam" id="PF01430">
    <property type="entry name" value="HSP33"/>
    <property type="match status" value="1"/>
</dbReference>
<dbReference type="GO" id="GO:0042026">
    <property type="term" value="P:protein refolding"/>
    <property type="evidence" value="ECO:0007669"/>
    <property type="project" value="TreeGrafter"/>
</dbReference>
<dbReference type="Gene3D" id="1.10.287.480">
    <property type="entry name" value="helix hairpin bin"/>
    <property type="match status" value="1"/>
</dbReference>
<dbReference type="InterPro" id="IPR016153">
    <property type="entry name" value="Heat_shock_Hsp33_N"/>
</dbReference>
<dbReference type="InterPro" id="IPR000397">
    <property type="entry name" value="Heat_shock_Hsp33"/>
</dbReference>
<accession>A0A916ZNN7</accession>
<evidence type="ECO:0000256" key="1">
    <source>
        <dbReference type="ARBA" id="ARBA00022490"/>
    </source>
</evidence>
<dbReference type="PANTHER" id="PTHR30111">
    <property type="entry name" value="33 KDA CHAPERONIN"/>
    <property type="match status" value="1"/>
</dbReference>
<dbReference type="InterPro" id="IPR016154">
    <property type="entry name" value="Heat_shock_Hsp33_C"/>
</dbReference>
<keyword evidence="7" id="KW-1185">Reference proteome</keyword>
<dbReference type="AlphaFoldDB" id="A0A916ZNN7"/>
<dbReference type="PANTHER" id="PTHR30111:SF1">
    <property type="entry name" value="33 KDA CHAPERONIN"/>
    <property type="match status" value="1"/>
</dbReference>
<keyword evidence="4" id="KW-0143">Chaperone</keyword>
<protein>
    <submittedName>
        <fullName evidence="6">33 kDa chaperonin</fullName>
    </submittedName>
</protein>
<dbReference type="GO" id="GO:0005737">
    <property type="term" value="C:cytoplasm"/>
    <property type="evidence" value="ECO:0007669"/>
    <property type="project" value="InterPro"/>
</dbReference>
<dbReference type="SUPFAM" id="SSF64397">
    <property type="entry name" value="Hsp33 domain"/>
    <property type="match status" value="1"/>
</dbReference>
<dbReference type="CDD" id="cd00498">
    <property type="entry name" value="Hsp33"/>
    <property type="match status" value="1"/>
</dbReference>
<evidence type="ECO:0000256" key="3">
    <source>
        <dbReference type="ARBA" id="ARBA00023157"/>
    </source>
</evidence>
<keyword evidence="5" id="KW-0676">Redox-active center</keyword>
<evidence type="ECO:0000313" key="7">
    <source>
        <dbReference type="Proteomes" id="UP000635071"/>
    </source>
</evidence>
<evidence type="ECO:0000256" key="5">
    <source>
        <dbReference type="ARBA" id="ARBA00023284"/>
    </source>
</evidence>
<dbReference type="GO" id="GO:0051082">
    <property type="term" value="F:unfolded protein binding"/>
    <property type="evidence" value="ECO:0007669"/>
    <property type="project" value="InterPro"/>
</dbReference>
<sequence>MLEGLAPTADRALGFSVSARNVRGQMVRLDTALNAVLAAHAYPAPLARLLAEALTVTALLGATLRQDEGQLTLQAQSKGGAIDLMVCDYRAGAVRGYLSFDSTAEIAEGLSLQQLFGDGHLAITLDQTAASERYQGIVPLEGHSIAEAIEGYFANSEQLPTLIRVGVAGSSETGWIAGGLLVQHLARRELGGERLDAVELHPDWQHVMTLAATTTDAELTDPTLTEEGLLWRLFHEEEVRIVDGATPGRGCRCNLAHIRGVLESFPEAERADMRGDDGRISVDCKFCSRVFAIEA</sequence>
<name>A0A916ZNN7_9SPHN</name>
<dbReference type="EMBL" id="BMJM01000003">
    <property type="protein sequence ID" value="GGE06443.1"/>
    <property type="molecule type" value="Genomic_DNA"/>
</dbReference>
<dbReference type="PIRSF" id="PIRSF005261">
    <property type="entry name" value="Heat_shock_Hsp33"/>
    <property type="match status" value="1"/>
</dbReference>
<reference evidence="6" key="2">
    <citation type="submission" date="2020-09" db="EMBL/GenBank/DDBJ databases">
        <authorList>
            <person name="Sun Q."/>
            <person name="Zhou Y."/>
        </authorList>
    </citation>
    <scope>NUCLEOTIDE SEQUENCE</scope>
    <source>
        <strain evidence="6">CGMCC 1.15519</strain>
    </source>
</reference>
<dbReference type="Gene3D" id="3.55.30.10">
    <property type="entry name" value="Hsp33 domain"/>
    <property type="match status" value="1"/>
</dbReference>
<evidence type="ECO:0000256" key="4">
    <source>
        <dbReference type="ARBA" id="ARBA00023186"/>
    </source>
</evidence>
<gene>
    <name evidence="6" type="primary">hslO</name>
    <name evidence="6" type="ORF">GCM10011529_11010</name>
</gene>
<dbReference type="SUPFAM" id="SSF118352">
    <property type="entry name" value="HSP33 redox switch-like"/>
    <property type="match status" value="1"/>
</dbReference>
<dbReference type="InterPro" id="IPR023212">
    <property type="entry name" value="Hsp33_helix_hairpin_bin_dom_sf"/>
</dbReference>
<dbReference type="GO" id="GO:0044183">
    <property type="term" value="F:protein folding chaperone"/>
    <property type="evidence" value="ECO:0007669"/>
    <property type="project" value="TreeGrafter"/>
</dbReference>
<organism evidence="6 7">
    <name type="scientific">Sandarakinorhabdus glacialis</name>
    <dbReference type="NCBI Taxonomy" id="1614636"/>
    <lineage>
        <taxon>Bacteria</taxon>
        <taxon>Pseudomonadati</taxon>
        <taxon>Pseudomonadota</taxon>
        <taxon>Alphaproteobacteria</taxon>
        <taxon>Sphingomonadales</taxon>
        <taxon>Sphingosinicellaceae</taxon>
        <taxon>Sandarakinorhabdus</taxon>
    </lineage>
</organism>
<keyword evidence="3" id="KW-1015">Disulfide bond</keyword>
<keyword evidence="1" id="KW-0963">Cytoplasm</keyword>